<evidence type="ECO:0000256" key="1">
    <source>
        <dbReference type="ARBA" id="ARBA00008520"/>
    </source>
</evidence>
<dbReference type="PANTHER" id="PTHR43649:SF33">
    <property type="entry name" value="POLYGALACTURONAN_RHAMNOGALACTURONAN-BINDING PROTEIN YTCQ"/>
    <property type="match status" value="1"/>
</dbReference>
<evidence type="ECO:0000256" key="7">
    <source>
        <dbReference type="ARBA" id="ARBA00023288"/>
    </source>
</evidence>
<evidence type="ECO:0000256" key="4">
    <source>
        <dbReference type="ARBA" id="ARBA00022729"/>
    </source>
</evidence>
<keyword evidence="3" id="KW-1003">Cell membrane</keyword>
<evidence type="ECO:0000256" key="3">
    <source>
        <dbReference type="ARBA" id="ARBA00022475"/>
    </source>
</evidence>
<dbReference type="Proteomes" id="UP000279446">
    <property type="component" value="Unassembled WGS sequence"/>
</dbReference>
<dbReference type="Pfam" id="PF01547">
    <property type="entry name" value="SBP_bac_1"/>
    <property type="match status" value="1"/>
</dbReference>
<evidence type="ECO:0000256" key="8">
    <source>
        <dbReference type="SAM" id="SignalP"/>
    </source>
</evidence>
<keyword evidence="5" id="KW-0472">Membrane</keyword>
<proteinExistence type="inferred from homology"/>
<dbReference type="InterPro" id="IPR006059">
    <property type="entry name" value="SBP"/>
</dbReference>
<dbReference type="RefSeq" id="WP_127195239.1">
    <property type="nucleotide sequence ID" value="NZ_RZNY01000062.1"/>
</dbReference>
<dbReference type="InterPro" id="IPR006061">
    <property type="entry name" value="SBP_1_CS"/>
</dbReference>
<evidence type="ECO:0000313" key="10">
    <source>
        <dbReference type="Proteomes" id="UP000279446"/>
    </source>
</evidence>
<gene>
    <name evidence="9" type="ORF">EJP82_27405</name>
</gene>
<evidence type="ECO:0000256" key="5">
    <source>
        <dbReference type="ARBA" id="ARBA00023136"/>
    </source>
</evidence>
<evidence type="ECO:0000256" key="2">
    <source>
        <dbReference type="ARBA" id="ARBA00022448"/>
    </source>
</evidence>
<keyword evidence="2" id="KW-0813">Transport</keyword>
<dbReference type="InterPro" id="IPR050490">
    <property type="entry name" value="Bact_solute-bd_prot1"/>
</dbReference>
<dbReference type="PROSITE" id="PS51257">
    <property type="entry name" value="PROKAR_LIPOPROTEIN"/>
    <property type="match status" value="1"/>
</dbReference>
<dbReference type="SUPFAM" id="SSF53850">
    <property type="entry name" value="Periplasmic binding protein-like II"/>
    <property type="match status" value="1"/>
</dbReference>
<sequence length="453" mass="50662">MFKRFMKLSLLMVLVFSVLAGCAGKTKEQEENGAAVEETNKKEEKVTLKVAFFQGGYGDAWFKWLKQEFERENQNVTIELEGNPKMNEIIQPRIEANTNVPDIVFVDESLMRKWGPAGKLVDLSDLYETEKTDGKTVAATITESTNTAMDVFGKKYGIPLAQLSQGVIYNVKMFEENGWEYPNSWEEMELLAEAIKAKGIAPLTYPGQYPYYLFPFGHAAYLQYGGTEFIEKITNPTEADIPGVFEDPAFHRTFTLLDQMFKDDWIMKGTLALNHTESQMEFLRGKAAMIFNGAWLENEMKDSIPDGFVMKMMPFPAAKDAIVNEPVIESITSGFGGIPSESKNIEVAKKFLLFSSTDEANRQFTELTGSSRAFIYPVDGLNVSDFTKSAMEATNKYKTVSLVFSPEAISDSPGLDAFGAIASRSKTVEEVIQANVTAAPDKWKENQKLINSK</sequence>
<dbReference type="PANTHER" id="PTHR43649">
    <property type="entry name" value="ARABINOSE-BINDING PROTEIN-RELATED"/>
    <property type="match status" value="1"/>
</dbReference>
<feature type="signal peptide" evidence="8">
    <location>
        <begin position="1"/>
        <end position="20"/>
    </location>
</feature>
<keyword evidence="4 8" id="KW-0732">Signal</keyword>
<dbReference type="OrthoDB" id="94797at2"/>
<dbReference type="EMBL" id="RZNY01000062">
    <property type="protein sequence ID" value="RUT38365.1"/>
    <property type="molecule type" value="Genomic_DNA"/>
</dbReference>
<evidence type="ECO:0000313" key="9">
    <source>
        <dbReference type="EMBL" id="RUT38365.1"/>
    </source>
</evidence>
<keyword evidence="7" id="KW-0449">Lipoprotein</keyword>
<dbReference type="PROSITE" id="PS01037">
    <property type="entry name" value="SBP_BACTERIAL_1"/>
    <property type="match status" value="1"/>
</dbReference>
<dbReference type="Gene3D" id="3.40.190.10">
    <property type="entry name" value="Periplasmic binding protein-like II"/>
    <property type="match status" value="1"/>
</dbReference>
<reference evidence="9 10" key="1">
    <citation type="submission" date="2018-12" db="EMBL/GenBank/DDBJ databases">
        <authorList>
            <person name="Sun L."/>
            <person name="Chen Z."/>
        </authorList>
    </citation>
    <scope>NUCLEOTIDE SEQUENCE [LARGE SCALE GENOMIC DNA]</scope>
    <source>
        <strain evidence="9 10">DSM 15890</strain>
    </source>
</reference>
<evidence type="ECO:0000256" key="6">
    <source>
        <dbReference type="ARBA" id="ARBA00023139"/>
    </source>
</evidence>
<keyword evidence="6" id="KW-0564">Palmitate</keyword>
<protein>
    <submittedName>
        <fullName evidence="9">Extracellular solute-binding protein</fullName>
    </submittedName>
</protein>
<comment type="similarity">
    <text evidence="1">Belongs to the bacterial solute-binding protein 1 family.</text>
</comment>
<organism evidence="9 10">
    <name type="scientific">Paenibacillus anaericanus</name>
    <dbReference type="NCBI Taxonomy" id="170367"/>
    <lineage>
        <taxon>Bacteria</taxon>
        <taxon>Bacillati</taxon>
        <taxon>Bacillota</taxon>
        <taxon>Bacilli</taxon>
        <taxon>Bacillales</taxon>
        <taxon>Paenibacillaceae</taxon>
        <taxon>Paenibacillus</taxon>
    </lineage>
</organism>
<feature type="chain" id="PRO_5039674615" evidence="8">
    <location>
        <begin position="21"/>
        <end position="453"/>
    </location>
</feature>
<comment type="caution">
    <text evidence="9">The sequence shown here is derived from an EMBL/GenBank/DDBJ whole genome shotgun (WGS) entry which is preliminary data.</text>
</comment>
<keyword evidence="10" id="KW-1185">Reference proteome</keyword>
<dbReference type="AlphaFoldDB" id="A0A3S1DG24"/>
<accession>A0A3S1DG24</accession>
<name>A0A3S1DG24_9BACL</name>
<dbReference type="GO" id="GO:0055085">
    <property type="term" value="P:transmembrane transport"/>
    <property type="evidence" value="ECO:0007669"/>
    <property type="project" value="InterPro"/>
</dbReference>